<organism evidence="7 8">
    <name type="scientific">Marinilabilia rubra</name>
    <dbReference type="NCBI Taxonomy" id="2162893"/>
    <lineage>
        <taxon>Bacteria</taxon>
        <taxon>Pseudomonadati</taxon>
        <taxon>Bacteroidota</taxon>
        <taxon>Bacteroidia</taxon>
        <taxon>Marinilabiliales</taxon>
        <taxon>Marinilabiliaceae</taxon>
        <taxon>Marinilabilia</taxon>
    </lineage>
</organism>
<proteinExistence type="predicted"/>
<evidence type="ECO:0000313" key="7">
    <source>
        <dbReference type="EMBL" id="PWE01352.1"/>
    </source>
</evidence>
<dbReference type="PANTHER" id="PTHR36985">
    <property type="entry name" value="TRANSLOCATION AND ASSEMBLY MODULE SUBUNIT TAMB"/>
    <property type="match status" value="1"/>
</dbReference>
<comment type="subcellular location">
    <subcellularLocation>
        <location evidence="1">Membrane</location>
        <topology evidence="1">Single-pass membrane protein</topology>
    </subcellularLocation>
</comment>
<keyword evidence="3 5" id="KW-1133">Transmembrane helix</keyword>
<reference evidence="7 8" key="1">
    <citation type="submission" date="2018-05" db="EMBL/GenBank/DDBJ databases">
        <title>Marinilabilia rubrum sp. nov., isolated from saltern sediment.</title>
        <authorList>
            <person name="Zhang R."/>
        </authorList>
    </citation>
    <scope>NUCLEOTIDE SEQUENCE [LARGE SCALE GENOMIC DNA]</scope>
    <source>
        <strain evidence="7 8">WTE16</strain>
    </source>
</reference>
<dbReference type="Pfam" id="PF05359">
    <property type="entry name" value="DUF748"/>
    <property type="match status" value="1"/>
</dbReference>
<dbReference type="EMBL" id="QEWP01000001">
    <property type="protein sequence ID" value="PWE01352.1"/>
    <property type="molecule type" value="Genomic_DNA"/>
</dbReference>
<sequence>MQKLLKYILYTFSGLIALMLLLLLFTQTGIFREIVRDKAVKMANEQLNGEVSLEELEGNFFTNLTLRKFSVKLPEKDTLFSFDKLALRYSLWPLLSNKVYVEFIELDQPGINLTQYPDSSWNFQALFPSSEKEPAESGSSKSKMVFQMGAFNLNNGQAHIDMADSVIPAFLSDLNIQLSGRYGPGELAVDLQHLGFLTPPRVVDLKHLQFSVNKRDSVWSVKDFALVTPKNQVEVDGNYAGLDSLKADIVTKPVHLEEFSWVIPDFKLGVTPEIKLNSHVSDNNLELEFEAGHKDQKITVKGSVKSFTNILSDSLRYKSSLDLRLLFQKISPEEWLLLPDLPLKVSGNVRISGNGLKDSNQPLTLEGDFSGTRWDTILFKDFGLRGRYLDGDVKVRSNLKTGTGTFNLDASANINKSSAPVDLWVRTQNFSADRFLPEWGDSTKINMELKARGTGRDFESLIADFSLMMSQSLAARVPVDTMFLEGKLVKGEITLDTMLLQNHSVFLHARGRYSKDGEIQSYFHSRFRDLVAFQPYLQLPLGWDSLLVEGQAHGRPDSLLLNVLARADSLNYDTIAMAAGVDLLGKGVLTQQGFEGEGNVRLSKIKASGQYADSLTLKASVKPDTLDARLSVWMPDSLWLETHILSNMKSPLKMHIPVLKIGTPYDEFAIEGEGPHIFIDSTRMEMDELHLRAGNNKSLEVKAGGIYQPGDSIDVRASVSDFDLSLIQKILDRDITFSGMASADLEASGPLQKPVLNLNLRLDSLEARELRIKKLMLDLGHRSDTIKASMVVQSPAGDSISLNGLAPVFISLSDSQMVSTLKTIEGRLVAKDIRPSSFLEYDDPDKQFFRARVNMDIKAGGEIGQPVLKGYIRVNEGKISYPAYGLEYTDLKVVTNLDSNKVVIDSVFARSGDGSLLVKGILKFDTTLVAGDFSDANLSLKASEFFVSHHRNHEVQIDADAWVKINDDKPQYGGNLTVLRASFYLPALLDMGGSSEINKPLLVQAMEETPGDSVVVEEGDTIQIRPKEQIPQTDLVKNMTGKMNVRIPRNTWVKSEDMNLELYGDFDLLKNNEYFEIFGTLGISRGYYTLYGRKLIIREGELSFQGGEEINPRVNLKAAYQFRGKDKQKNELIMIAGGTAFEPNLSFTLNGTNITERDAMAYLIFNQSFDELSFSNQEGVSGNVPSAMLSGLVSSQLTKTVGKTFNLDMVEIKAGEDWESATFMVGKYITNNLFVTYQRGFGENEEESLTPQTITLEYEVTRNLSLRLTQGDVKDSGVDVILKFEKD</sequence>
<keyword evidence="2 5" id="KW-0812">Transmembrane</keyword>
<evidence type="ECO:0000256" key="1">
    <source>
        <dbReference type="ARBA" id="ARBA00004167"/>
    </source>
</evidence>
<keyword evidence="8" id="KW-1185">Reference proteome</keyword>
<dbReference type="InterPro" id="IPR007452">
    <property type="entry name" value="TamB_C"/>
</dbReference>
<evidence type="ECO:0000313" key="8">
    <source>
        <dbReference type="Proteomes" id="UP000244956"/>
    </source>
</evidence>
<gene>
    <name evidence="7" type="ORF">DDZ16_02385</name>
</gene>
<evidence type="ECO:0000259" key="6">
    <source>
        <dbReference type="Pfam" id="PF04357"/>
    </source>
</evidence>
<evidence type="ECO:0000256" key="5">
    <source>
        <dbReference type="SAM" id="Phobius"/>
    </source>
</evidence>
<dbReference type="OrthoDB" id="1109098at2"/>
<feature type="domain" description="Translocation and assembly module TamB C-terminal" evidence="6">
    <location>
        <begin position="911"/>
        <end position="1285"/>
    </location>
</feature>
<comment type="caution">
    <text evidence="7">The sequence shown here is derived from an EMBL/GenBank/DDBJ whole genome shotgun (WGS) entry which is preliminary data.</text>
</comment>
<dbReference type="InterPro" id="IPR008023">
    <property type="entry name" value="DUF748"/>
</dbReference>
<evidence type="ECO:0000256" key="2">
    <source>
        <dbReference type="ARBA" id="ARBA00022692"/>
    </source>
</evidence>
<evidence type="ECO:0000256" key="4">
    <source>
        <dbReference type="ARBA" id="ARBA00023136"/>
    </source>
</evidence>
<keyword evidence="4 5" id="KW-0472">Membrane</keyword>
<name>A0A2U2BE57_9BACT</name>
<dbReference type="GO" id="GO:0005886">
    <property type="term" value="C:plasma membrane"/>
    <property type="evidence" value="ECO:0007669"/>
    <property type="project" value="InterPro"/>
</dbReference>
<dbReference type="Pfam" id="PF04357">
    <property type="entry name" value="TamB"/>
    <property type="match status" value="1"/>
</dbReference>
<protein>
    <recommendedName>
        <fullName evidence="6">Translocation and assembly module TamB C-terminal domain-containing protein</fullName>
    </recommendedName>
</protein>
<dbReference type="RefSeq" id="WP_109262802.1">
    <property type="nucleotide sequence ID" value="NZ_QEWP01000001.1"/>
</dbReference>
<feature type="transmembrane region" description="Helical" evidence="5">
    <location>
        <begin position="7"/>
        <end position="26"/>
    </location>
</feature>
<dbReference type="Proteomes" id="UP000244956">
    <property type="component" value="Unassembled WGS sequence"/>
</dbReference>
<evidence type="ECO:0000256" key="3">
    <source>
        <dbReference type="ARBA" id="ARBA00022989"/>
    </source>
</evidence>
<dbReference type="PANTHER" id="PTHR36985:SF1">
    <property type="entry name" value="TRANSLOCATION AND ASSEMBLY MODULE SUBUNIT TAMB"/>
    <property type="match status" value="1"/>
</dbReference>
<accession>A0A2U2BE57</accession>
<dbReference type="GO" id="GO:0009306">
    <property type="term" value="P:protein secretion"/>
    <property type="evidence" value="ECO:0007669"/>
    <property type="project" value="InterPro"/>
</dbReference>